<name>A0A382H5C9_9ZZZZ</name>
<accession>A0A382H5C9</accession>
<evidence type="ECO:0000313" key="1">
    <source>
        <dbReference type="EMBL" id="SVB81631.1"/>
    </source>
</evidence>
<dbReference type="AlphaFoldDB" id="A0A382H5C9"/>
<proteinExistence type="predicted"/>
<protein>
    <submittedName>
        <fullName evidence="1">Uncharacterized protein</fullName>
    </submittedName>
</protein>
<sequence>MKKTIALTVALAFIFVASVASAAVNVLAAGQTTTCEKAGWLATNQDEKRDTQLVFNVGPIGYGWGKD</sequence>
<reference evidence="1" key="1">
    <citation type="submission" date="2018-05" db="EMBL/GenBank/DDBJ databases">
        <authorList>
            <person name="Lanie J.A."/>
            <person name="Ng W.-L."/>
            <person name="Kazmierczak K.M."/>
            <person name="Andrzejewski T.M."/>
            <person name="Davidsen T.M."/>
            <person name="Wayne K.J."/>
            <person name="Tettelin H."/>
            <person name="Glass J.I."/>
            <person name="Rusch D."/>
            <person name="Podicherti R."/>
            <person name="Tsui H.-C.T."/>
            <person name="Winkler M.E."/>
        </authorList>
    </citation>
    <scope>NUCLEOTIDE SEQUENCE</scope>
</reference>
<organism evidence="1">
    <name type="scientific">marine metagenome</name>
    <dbReference type="NCBI Taxonomy" id="408172"/>
    <lineage>
        <taxon>unclassified sequences</taxon>
        <taxon>metagenomes</taxon>
        <taxon>ecological metagenomes</taxon>
    </lineage>
</organism>
<gene>
    <name evidence="1" type="ORF">METZ01_LOCUS234485</name>
</gene>
<feature type="non-terminal residue" evidence="1">
    <location>
        <position position="67"/>
    </location>
</feature>
<dbReference type="EMBL" id="UINC01058870">
    <property type="protein sequence ID" value="SVB81631.1"/>
    <property type="molecule type" value="Genomic_DNA"/>
</dbReference>